<evidence type="ECO:0000259" key="7">
    <source>
        <dbReference type="Pfam" id="PF00394"/>
    </source>
</evidence>
<dbReference type="GO" id="GO:0004322">
    <property type="term" value="F:ferroxidase activity"/>
    <property type="evidence" value="ECO:0007669"/>
    <property type="project" value="TreeGrafter"/>
</dbReference>
<reference evidence="11" key="1">
    <citation type="journal article" date="2023" name="Mol. Phylogenet. Evol.">
        <title>Genome-scale phylogeny and comparative genomics of the fungal order Sordariales.</title>
        <authorList>
            <person name="Hensen N."/>
            <person name="Bonometti L."/>
            <person name="Westerberg I."/>
            <person name="Brannstrom I.O."/>
            <person name="Guillou S."/>
            <person name="Cros-Aarteil S."/>
            <person name="Calhoun S."/>
            <person name="Haridas S."/>
            <person name="Kuo A."/>
            <person name="Mondo S."/>
            <person name="Pangilinan J."/>
            <person name="Riley R."/>
            <person name="LaButti K."/>
            <person name="Andreopoulos B."/>
            <person name="Lipzen A."/>
            <person name="Chen C."/>
            <person name="Yan M."/>
            <person name="Daum C."/>
            <person name="Ng V."/>
            <person name="Clum A."/>
            <person name="Steindorff A."/>
            <person name="Ohm R.A."/>
            <person name="Martin F."/>
            <person name="Silar P."/>
            <person name="Natvig D.O."/>
            <person name="Lalanne C."/>
            <person name="Gautier V."/>
            <person name="Ament-Velasquez S.L."/>
            <person name="Kruys A."/>
            <person name="Hutchinson M.I."/>
            <person name="Powell A.J."/>
            <person name="Barry K."/>
            <person name="Miller A.N."/>
            <person name="Grigoriev I.V."/>
            <person name="Debuchy R."/>
            <person name="Gladieux P."/>
            <person name="Hiltunen Thoren M."/>
            <person name="Johannesson H."/>
        </authorList>
    </citation>
    <scope>NUCLEOTIDE SEQUENCE [LARGE SCALE GENOMIC DNA]</scope>
    <source>
        <strain evidence="11">CBS 284.82</strain>
    </source>
</reference>
<feature type="chain" id="PRO_5042936232" evidence="6">
    <location>
        <begin position="21"/>
        <end position="552"/>
    </location>
</feature>
<keyword evidence="4" id="KW-0560">Oxidoreductase</keyword>
<dbReference type="GO" id="GO:0010106">
    <property type="term" value="P:cellular response to iron ion starvation"/>
    <property type="evidence" value="ECO:0007669"/>
    <property type="project" value="TreeGrafter"/>
</dbReference>
<dbReference type="Gene3D" id="2.60.40.420">
    <property type="entry name" value="Cupredoxins - blue copper proteins"/>
    <property type="match status" value="3"/>
</dbReference>
<dbReference type="InterPro" id="IPR001117">
    <property type="entry name" value="Cu-oxidase_2nd"/>
</dbReference>
<evidence type="ECO:0000256" key="2">
    <source>
        <dbReference type="ARBA" id="ARBA00022723"/>
    </source>
</evidence>
<evidence type="ECO:0000313" key="10">
    <source>
        <dbReference type="EMBL" id="KAK4038287.1"/>
    </source>
</evidence>
<dbReference type="AlphaFoldDB" id="A0AAN6SPY6"/>
<dbReference type="EMBL" id="MU854434">
    <property type="protein sequence ID" value="KAK4038287.1"/>
    <property type="molecule type" value="Genomic_DNA"/>
</dbReference>
<comment type="similarity">
    <text evidence="1">Belongs to the multicopper oxidase family.</text>
</comment>
<dbReference type="PROSITE" id="PS00080">
    <property type="entry name" value="MULTICOPPER_OXIDASE2"/>
    <property type="match status" value="1"/>
</dbReference>
<dbReference type="PROSITE" id="PS00079">
    <property type="entry name" value="MULTICOPPER_OXIDASE1"/>
    <property type="match status" value="2"/>
</dbReference>
<evidence type="ECO:0000259" key="8">
    <source>
        <dbReference type="Pfam" id="PF07731"/>
    </source>
</evidence>
<comment type="caution">
    <text evidence="10">The sequence shown here is derived from an EMBL/GenBank/DDBJ whole genome shotgun (WGS) entry which is preliminary data.</text>
</comment>
<feature type="domain" description="Plastocyanin-like" evidence="9">
    <location>
        <begin position="29"/>
        <end position="144"/>
    </location>
</feature>
<dbReference type="Proteomes" id="UP001303115">
    <property type="component" value="Unassembled WGS sequence"/>
</dbReference>
<evidence type="ECO:0000256" key="6">
    <source>
        <dbReference type="SAM" id="SignalP"/>
    </source>
</evidence>
<dbReference type="Pfam" id="PF07731">
    <property type="entry name" value="Cu-oxidase_2"/>
    <property type="match status" value="1"/>
</dbReference>
<dbReference type="InterPro" id="IPR011707">
    <property type="entry name" value="Cu-oxidase-like_N"/>
</dbReference>
<dbReference type="Pfam" id="PF07732">
    <property type="entry name" value="Cu-oxidase_3"/>
    <property type="match status" value="1"/>
</dbReference>
<dbReference type="GO" id="GO:0033573">
    <property type="term" value="C:high-affinity iron permease complex"/>
    <property type="evidence" value="ECO:0007669"/>
    <property type="project" value="TreeGrafter"/>
</dbReference>
<name>A0AAN6SPY6_9PEZI</name>
<accession>A0AAN6SPY6</accession>
<dbReference type="InterPro" id="IPR002355">
    <property type="entry name" value="Cu_oxidase_Cu_BS"/>
</dbReference>
<dbReference type="InterPro" id="IPR033138">
    <property type="entry name" value="Cu_oxidase_CS"/>
</dbReference>
<gene>
    <name evidence="10" type="ORF">C8A01DRAFT_48105</name>
</gene>
<feature type="signal peptide" evidence="6">
    <location>
        <begin position="1"/>
        <end position="20"/>
    </location>
</feature>
<dbReference type="InterPro" id="IPR045087">
    <property type="entry name" value="Cu-oxidase_fam"/>
</dbReference>
<keyword evidence="11" id="KW-1185">Reference proteome</keyword>
<dbReference type="Pfam" id="PF00394">
    <property type="entry name" value="Cu-oxidase"/>
    <property type="match status" value="1"/>
</dbReference>
<evidence type="ECO:0000259" key="9">
    <source>
        <dbReference type="Pfam" id="PF07732"/>
    </source>
</evidence>
<evidence type="ECO:0000313" key="11">
    <source>
        <dbReference type="Proteomes" id="UP001303115"/>
    </source>
</evidence>
<organism evidence="10 11">
    <name type="scientific">Parachaetomium inaequale</name>
    <dbReference type="NCBI Taxonomy" id="2588326"/>
    <lineage>
        <taxon>Eukaryota</taxon>
        <taxon>Fungi</taxon>
        <taxon>Dikarya</taxon>
        <taxon>Ascomycota</taxon>
        <taxon>Pezizomycotina</taxon>
        <taxon>Sordariomycetes</taxon>
        <taxon>Sordariomycetidae</taxon>
        <taxon>Sordariales</taxon>
        <taxon>Chaetomiaceae</taxon>
        <taxon>Parachaetomium</taxon>
    </lineage>
</organism>
<dbReference type="CDD" id="cd13899">
    <property type="entry name" value="CuRO_3_Fet3p"/>
    <property type="match status" value="1"/>
</dbReference>
<feature type="domain" description="Plastocyanin-like" evidence="8">
    <location>
        <begin position="359"/>
        <end position="490"/>
    </location>
</feature>
<keyword evidence="3 6" id="KW-0732">Signal</keyword>
<evidence type="ECO:0000256" key="3">
    <source>
        <dbReference type="ARBA" id="ARBA00022729"/>
    </source>
</evidence>
<evidence type="ECO:0000256" key="4">
    <source>
        <dbReference type="ARBA" id="ARBA00023002"/>
    </source>
</evidence>
<sequence>MPPPAVLSFACLSLAGIARAATVTYNWDVTWVWASPDGFGRPVIGINNQWPCPAMEATVGDTVVVNLNNKLGNQTTGLHFHGINQLQTPDMDGPSGVTQCALPPGSSVKYQFTVDAPGTYWYHSHSMGQYPDGLRGPFVVQDPNDPYKGKYDEEHILTVSDCITAVRNMLTPSNSRFQPPIPDSLTVNDGQGSHINFTKGKTYRIRIMNFAAFGAAMIHFDSHTMNIIMNDGQYIKKQDAYHLRVAPAQRYDFLISAADRDSGNYPFLVSLDLNRDWTNSTEEMTWGHNYTGYLVMDASQPLDKPDVVDRWQPVDDAHFQPYDNASAYSSYDKLMKLDFKFCLDQNGYPRSCFNNLTYINQQVPTLYSAATTGDSNTNPTIYGQVNPFVVKYGDTVQIVLNNIDAASHPFHLHGHHFQVLDRPASGTGEWPGRDENYAATPPVRDTIAVMPNSYVVLRFRADNPGVWLFHCHIEWHVEMGLTATVIEAPDRLRNLTFPADHIDACKKSGTPYQGNAAGNTQNATDTAGFVTVPPTTYIGIRLPLKGRNFPQP</sequence>
<dbReference type="GO" id="GO:0005507">
    <property type="term" value="F:copper ion binding"/>
    <property type="evidence" value="ECO:0007669"/>
    <property type="project" value="InterPro"/>
</dbReference>
<dbReference type="InterPro" id="IPR008972">
    <property type="entry name" value="Cupredoxin"/>
</dbReference>
<proteinExistence type="inferred from homology"/>
<dbReference type="SUPFAM" id="SSF49503">
    <property type="entry name" value="Cupredoxins"/>
    <property type="match status" value="3"/>
</dbReference>
<dbReference type="InterPro" id="IPR044130">
    <property type="entry name" value="CuRO_2_Fet3-like"/>
</dbReference>
<protein>
    <submittedName>
        <fullName evidence="10">Multicopper oxidase</fullName>
    </submittedName>
</protein>
<keyword evidence="2" id="KW-0479">Metal-binding</keyword>
<dbReference type="InterPro" id="IPR011706">
    <property type="entry name" value="Cu-oxidase_C"/>
</dbReference>
<dbReference type="GO" id="GO:0033215">
    <property type="term" value="P:reductive iron assimilation"/>
    <property type="evidence" value="ECO:0007669"/>
    <property type="project" value="TreeGrafter"/>
</dbReference>
<dbReference type="PANTHER" id="PTHR11709">
    <property type="entry name" value="MULTI-COPPER OXIDASE"/>
    <property type="match status" value="1"/>
</dbReference>
<evidence type="ECO:0000256" key="5">
    <source>
        <dbReference type="ARBA" id="ARBA00023008"/>
    </source>
</evidence>
<feature type="domain" description="Plastocyanin-like" evidence="7">
    <location>
        <begin position="173"/>
        <end position="278"/>
    </location>
</feature>
<dbReference type="CDD" id="cd13877">
    <property type="entry name" value="CuRO_2_Fet3p_like"/>
    <property type="match status" value="1"/>
</dbReference>
<dbReference type="PANTHER" id="PTHR11709:SF361">
    <property type="entry name" value="IRON TRANSPORT MULTICOPPER OXIDASE FET3"/>
    <property type="match status" value="1"/>
</dbReference>
<keyword evidence="5" id="KW-0186">Copper</keyword>
<evidence type="ECO:0000256" key="1">
    <source>
        <dbReference type="ARBA" id="ARBA00010609"/>
    </source>
</evidence>